<evidence type="ECO:0000313" key="2">
    <source>
        <dbReference type="EMBL" id="KAF2022374.1"/>
    </source>
</evidence>
<gene>
    <name evidence="2" type="ORF">BU24DRAFT_471537</name>
</gene>
<sequence>MARTERQLAAARARHRRGGTHRLKEEHRTGTKWDYESWATLKQASIKAQLYLKDMPKHAMIKVLAEKDRRQRVNGAREPRLRAQTNELTKKKQEEDWKHKQEAARKRAEITDTEDKQVEYNTLLKGLLSESSDSSFSESESSDTSPISPIHPEPTLRLFEWRFPDLPRLDPPHSYQLRGKRKLIYTGKLLPKKVPYIPLKLTTSLSREVLQLPGRIVAGPGVPAIGAVPMISRHTANCARNGIMVGPLNNATIERGSDWAARTMVQWWNGRMYFNLPPRSSEPTLAEVYGKWRGHEGKARRKMLLAHRVKKTTLLSKVEQRKHERDVVKRMKLLEVYASSEFRPAMCFLPAYLDYPRSTAKGVRVFELANLFYIRLPGLALPQYCFWVREGDWLDPTMPNPEFLKQIENPVV</sequence>
<dbReference type="OrthoDB" id="3791520at2759"/>
<feature type="region of interest" description="Disordered" evidence="1">
    <location>
        <begin position="131"/>
        <end position="151"/>
    </location>
</feature>
<keyword evidence="3" id="KW-1185">Reference proteome</keyword>
<feature type="region of interest" description="Disordered" evidence="1">
    <location>
        <begin position="1"/>
        <end position="25"/>
    </location>
</feature>
<dbReference type="RefSeq" id="XP_033390713.1">
    <property type="nucleotide sequence ID" value="XM_033532695.1"/>
</dbReference>
<feature type="region of interest" description="Disordered" evidence="1">
    <location>
        <begin position="70"/>
        <end position="111"/>
    </location>
</feature>
<proteinExistence type="predicted"/>
<evidence type="ECO:0000313" key="3">
    <source>
        <dbReference type="Proteomes" id="UP000799778"/>
    </source>
</evidence>
<organism evidence="2 3">
    <name type="scientific">Aaosphaeria arxii CBS 175.79</name>
    <dbReference type="NCBI Taxonomy" id="1450172"/>
    <lineage>
        <taxon>Eukaryota</taxon>
        <taxon>Fungi</taxon>
        <taxon>Dikarya</taxon>
        <taxon>Ascomycota</taxon>
        <taxon>Pezizomycotina</taxon>
        <taxon>Dothideomycetes</taxon>
        <taxon>Pleosporomycetidae</taxon>
        <taxon>Pleosporales</taxon>
        <taxon>Pleosporales incertae sedis</taxon>
        <taxon>Aaosphaeria</taxon>
    </lineage>
</organism>
<feature type="compositionally biased region" description="Basic and acidic residues" evidence="1">
    <location>
        <begin position="70"/>
        <end position="81"/>
    </location>
</feature>
<feature type="compositionally biased region" description="Low complexity" evidence="1">
    <location>
        <begin position="131"/>
        <end position="150"/>
    </location>
</feature>
<protein>
    <submittedName>
        <fullName evidence="2">Uncharacterized protein</fullName>
    </submittedName>
</protein>
<dbReference type="EMBL" id="ML978066">
    <property type="protein sequence ID" value="KAF2022374.1"/>
    <property type="molecule type" value="Genomic_DNA"/>
</dbReference>
<feature type="compositionally biased region" description="Basic residues" evidence="1">
    <location>
        <begin position="12"/>
        <end position="21"/>
    </location>
</feature>
<evidence type="ECO:0000256" key="1">
    <source>
        <dbReference type="SAM" id="MobiDB-lite"/>
    </source>
</evidence>
<dbReference type="AlphaFoldDB" id="A0A6A5YCM6"/>
<dbReference type="Proteomes" id="UP000799778">
    <property type="component" value="Unassembled WGS sequence"/>
</dbReference>
<feature type="compositionally biased region" description="Basic and acidic residues" evidence="1">
    <location>
        <begin position="88"/>
        <end position="111"/>
    </location>
</feature>
<dbReference type="GeneID" id="54290092"/>
<name>A0A6A5YCM6_9PLEO</name>
<accession>A0A6A5YCM6</accession>
<reference evidence="2" key="1">
    <citation type="journal article" date="2020" name="Stud. Mycol.">
        <title>101 Dothideomycetes genomes: a test case for predicting lifestyles and emergence of pathogens.</title>
        <authorList>
            <person name="Haridas S."/>
            <person name="Albert R."/>
            <person name="Binder M."/>
            <person name="Bloem J."/>
            <person name="Labutti K."/>
            <person name="Salamov A."/>
            <person name="Andreopoulos B."/>
            <person name="Baker S."/>
            <person name="Barry K."/>
            <person name="Bills G."/>
            <person name="Bluhm B."/>
            <person name="Cannon C."/>
            <person name="Castanera R."/>
            <person name="Culley D."/>
            <person name="Daum C."/>
            <person name="Ezra D."/>
            <person name="Gonzalez J."/>
            <person name="Henrissat B."/>
            <person name="Kuo A."/>
            <person name="Liang C."/>
            <person name="Lipzen A."/>
            <person name="Lutzoni F."/>
            <person name="Magnuson J."/>
            <person name="Mondo S."/>
            <person name="Nolan M."/>
            <person name="Ohm R."/>
            <person name="Pangilinan J."/>
            <person name="Park H.-J."/>
            <person name="Ramirez L."/>
            <person name="Alfaro M."/>
            <person name="Sun H."/>
            <person name="Tritt A."/>
            <person name="Yoshinaga Y."/>
            <person name="Zwiers L.-H."/>
            <person name="Turgeon B."/>
            <person name="Goodwin S."/>
            <person name="Spatafora J."/>
            <person name="Crous P."/>
            <person name="Grigoriev I."/>
        </authorList>
    </citation>
    <scope>NUCLEOTIDE SEQUENCE</scope>
    <source>
        <strain evidence="2">CBS 175.79</strain>
    </source>
</reference>